<gene>
    <name evidence="1" type="ORF">PSON_ATCC_30995.1.T0700269</name>
</gene>
<keyword evidence="2" id="KW-1185">Reference proteome</keyword>
<accession>A0A8S1P6W2</accession>
<protein>
    <submittedName>
        <fullName evidence="1">Uncharacterized protein</fullName>
    </submittedName>
</protein>
<evidence type="ECO:0000313" key="2">
    <source>
        <dbReference type="Proteomes" id="UP000692954"/>
    </source>
</evidence>
<proteinExistence type="predicted"/>
<organism evidence="1 2">
    <name type="scientific">Paramecium sonneborni</name>
    <dbReference type="NCBI Taxonomy" id="65129"/>
    <lineage>
        <taxon>Eukaryota</taxon>
        <taxon>Sar</taxon>
        <taxon>Alveolata</taxon>
        <taxon>Ciliophora</taxon>
        <taxon>Intramacronucleata</taxon>
        <taxon>Oligohymenophorea</taxon>
        <taxon>Peniculida</taxon>
        <taxon>Parameciidae</taxon>
        <taxon>Paramecium</taxon>
    </lineage>
</organism>
<name>A0A8S1P6W2_9CILI</name>
<comment type="caution">
    <text evidence="1">The sequence shown here is derived from an EMBL/GenBank/DDBJ whole genome shotgun (WGS) entry which is preliminary data.</text>
</comment>
<evidence type="ECO:0000313" key="1">
    <source>
        <dbReference type="EMBL" id="CAD8098736.1"/>
    </source>
</evidence>
<reference evidence="1" key="1">
    <citation type="submission" date="2021-01" db="EMBL/GenBank/DDBJ databases">
        <authorList>
            <consortium name="Genoscope - CEA"/>
            <person name="William W."/>
        </authorList>
    </citation>
    <scope>NUCLEOTIDE SEQUENCE</scope>
</reference>
<dbReference type="AlphaFoldDB" id="A0A8S1P6W2"/>
<sequence>MPGSFDNQIIHNTIRLIPPIQKGSRNCQSILLDTFFYAIIVEEDKLRQYVNVKVIIQEDCENQ</sequence>
<dbReference type="Proteomes" id="UP000692954">
    <property type="component" value="Unassembled WGS sequence"/>
</dbReference>
<dbReference type="EMBL" id="CAJJDN010000070">
    <property type="protein sequence ID" value="CAD8098736.1"/>
    <property type="molecule type" value="Genomic_DNA"/>
</dbReference>